<organism evidence="2 3">
    <name type="scientific">Bacillus cereus</name>
    <dbReference type="NCBI Taxonomy" id="1396"/>
    <lineage>
        <taxon>Bacteria</taxon>
        <taxon>Bacillati</taxon>
        <taxon>Bacillota</taxon>
        <taxon>Bacilli</taxon>
        <taxon>Bacillales</taxon>
        <taxon>Bacillaceae</taxon>
        <taxon>Bacillus</taxon>
        <taxon>Bacillus cereus group</taxon>
    </lineage>
</organism>
<dbReference type="EMBL" id="LOMO01000001">
    <property type="protein sequence ID" value="KXY51453.1"/>
    <property type="molecule type" value="Genomic_DNA"/>
</dbReference>
<proteinExistence type="predicted"/>
<gene>
    <name evidence="2" type="ORF">AT268_33825</name>
</gene>
<feature type="domain" description="HTH cro/C1-type" evidence="1">
    <location>
        <begin position="27"/>
        <end position="81"/>
    </location>
</feature>
<dbReference type="InterPro" id="IPR010982">
    <property type="entry name" value="Lambda_DNA-bd_dom_sf"/>
</dbReference>
<dbReference type="RefSeq" id="WP_061662783.1">
    <property type="nucleotide sequence ID" value="NZ_LOMO01000001.1"/>
</dbReference>
<comment type="caution">
    <text evidence="2">The sequence shown here is derived from an EMBL/GenBank/DDBJ whole genome shotgun (WGS) entry which is preliminary data.</text>
</comment>
<accession>A0A9X0SQR4</accession>
<name>A0A9X0SQR4_BACCE</name>
<dbReference type="CDD" id="cd00093">
    <property type="entry name" value="HTH_XRE"/>
    <property type="match status" value="1"/>
</dbReference>
<dbReference type="GO" id="GO:0003677">
    <property type="term" value="F:DNA binding"/>
    <property type="evidence" value="ECO:0007669"/>
    <property type="project" value="InterPro"/>
</dbReference>
<dbReference type="Gene3D" id="1.10.260.40">
    <property type="entry name" value="lambda repressor-like DNA-binding domains"/>
    <property type="match status" value="1"/>
</dbReference>
<evidence type="ECO:0000313" key="2">
    <source>
        <dbReference type="EMBL" id="KXY51453.1"/>
    </source>
</evidence>
<dbReference type="PROSITE" id="PS50943">
    <property type="entry name" value="HTH_CROC1"/>
    <property type="match status" value="1"/>
</dbReference>
<dbReference type="SMART" id="SM00530">
    <property type="entry name" value="HTH_XRE"/>
    <property type="match status" value="1"/>
</dbReference>
<sequence length="217" mass="25373">MKIKDFDELKRKGYVIVDGEITVTNKVEEILKERGLEQADLAKMTGLSKQYISSVIKENVKPGIDSAIKIAYVLDMAVEELFHLKEIGWTSGIKETGEETLFLDLYEMEIIRDKEMEQRTNNEIENSNDTTAGYTYFDKDTNEKVSKERYDEMLELFISERIHQEIENVKNALERGMAKKAVESRAKKQLQAEFNKRYTERYKKLDKIVMPLVNKRK</sequence>
<dbReference type="InterPro" id="IPR001387">
    <property type="entry name" value="Cro/C1-type_HTH"/>
</dbReference>
<reference evidence="2 3" key="1">
    <citation type="submission" date="2015-12" db="EMBL/GenBank/DDBJ databases">
        <title>Bacillus cereus Group isolate.</title>
        <authorList>
            <person name="Kovac J."/>
        </authorList>
    </citation>
    <scope>NUCLEOTIDE SEQUENCE [LARGE SCALE GENOMIC DNA]</scope>
    <source>
        <strain evidence="2 3">FSL K6-0073</strain>
    </source>
</reference>
<protein>
    <recommendedName>
        <fullName evidence="1">HTH cro/C1-type domain-containing protein</fullName>
    </recommendedName>
</protein>
<evidence type="ECO:0000259" key="1">
    <source>
        <dbReference type="PROSITE" id="PS50943"/>
    </source>
</evidence>
<dbReference type="Pfam" id="PF01381">
    <property type="entry name" value="HTH_3"/>
    <property type="match status" value="1"/>
</dbReference>
<dbReference type="SUPFAM" id="SSF47413">
    <property type="entry name" value="lambda repressor-like DNA-binding domains"/>
    <property type="match status" value="1"/>
</dbReference>
<dbReference type="Proteomes" id="UP000075476">
    <property type="component" value="Unassembled WGS sequence"/>
</dbReference>
<dbReference type="AlphaFoldDB" id="A0A9X0SQR4"/>
<evidence type="ECO:0000313" key="3">
    <source>
        <dbReference type="Proteomes" id="UP000075476"/>
    </source>
</evidence>